<reference evidence="1" key="1">
    <citation type="submission" date="2013-10" db="EMBL/GenBank/DDBJ databases">
        <title>Genomic analysis of the causative agents of coccidiosis in chickens.</title>
        <authorList>
            <person name="Reid A.J."/>
            <person name="Blake D."/>
            <person name="Billington K."/>
            <person name="Browne H."/>
            <person name="Dunn M."/>
            <person name="Hung S."/>
            <person name="Kawahara F."/>
            <person name="Miranda-Saavedra D."/>
            <person name="Mourier T."/>
            <person name="Nagra H."/>
            <person name="Otto T.D."/>
            <person name="Rawlings N."/>
            <person name="Sanchez A."/>
            <person name="Sanders M."/>
            <person name="Subramaniam C."/>
            <person name="Tay Y."/>
            <person name="Dear P."/>
            <person name="Doerig C."/>
            <person name="Gruber A."/>
            <person name="Parkinson J."/>
            <person name="Shirley M."/>
            <person name="Wan K.L."/>
            <person name="Berriman M."/>
            <person name="Tomley F."/>
            <person name="Pain A."/>
        </authorList>
    </citation>
    <scope>NUCLEOTIDE SEQUENCE [LARGE SCALE GENOMIC DNA]</scope>
    <source>
        <strain evidence="1">Houghton</strain>
    </source>
</reference>
<keyword evidence="2" id="KW-1185">Reference proteome</keyword>
<name>U6L2J8_EIMTE</name>
<evidence type="ECO:0000313" key="1">
    <source>
        <dbReference type="EMBL" id="CDJ44401.1"/>
    </source>
</evidence>
<sequence length="80" mass="8154">LAASDSNEGLAAPSFEGLRGLAEDAVDPAQQKKLFALMPRVTAVIEKALQPEGDEAVAVSGLELIDDLGNCSVKSAASSV</sequence>
<evidence type="ECO:0000313" key="2">
    <source>
        <dbReference type="Proteomes" id="UP000030747"/>
    </source>
</evidence>
<dbReference type="OrthoDB" id="7862313at2759"/>
<proteinExistence type="predicted"/>
<dbReference type="RefSeq" id="XP_013235150.1">
    <property type="nucleotide sequence ID" value="XM_013379696.1"/>
</dbReference>
<dbReference type="VEuPathDB" id="ToxoDB:ETH_00041835"/>
<organism evidence="1 2">
    <name type="scientific">Eimeria tenella</name>
    <name type="common">Coccidian parasite</name>
    <dbReference type="NCBI Taxonomy" id="5802"/>
    <lineage>
        <taxon>Eukaryota</taxon>
        <taxon>Sar</taxon>
        <taxon>Alveolata</taxon>
        <taxon>Apicomplexa</taxon>
        <taxon>Conoidasida</taxon>
        <taxon>Coccidia</taxon>
        <taxon>Eucoccidiorida</taxon>
        <taxon>Eimeriorina</taxon>
        <taxon>Eimeriidae</taxon>
        <taxon>Eimeria</taxon>
    </lineage>
</organism>
<gene>
    <name evidence="1" type="ORF">ETH_00041835</name>
</gene>
<feature type="non-terminal residue" evidence="1">
    <location>
        <position position="1"/>
    </location>
</feature>
<dbReference type="GeneID" id="25257407"/>
<accession>U6L2J8</accession>
<dbReference type="VEuPathDB" id="ToxoDB:ETH2_0947100"/>
<dbReference type="EMBL" id="HG677033">
    <property type="protein sequence ID" value="CDJ44401.1"/>
    <property type="molecule type" value="Genomic_DNA"/>
</dbReference>
<dbReference type="AlphaFoldDB" id="U6L2J8"/>
<protein>
    <submittedName>
        <fullName evidence="1">Importin, putative</fullName>
    </submittedName>
</protein>
<reference evidence="1" key="2">
    <citation type="submission" date="2013-10" db="EMBL/GenBank/DDBJ databases">
        <authorList>
            <person name="Aslett M."/>
        </authorList>
    </citation>
    <scope>NUCLEOTIDE SEQUENCE [LARGE SCALE GENOMIC DNA]</scope>
    <source>
        <strain evidence="1">Houghton</strain>
    </source>
</reference>
<dbReference type="Proteomes" id="UP000030747">
    <property type="component" value="Unassembled WGS sequence"/>
</dbReference>